<feature type="binding site" evidence="8">
    <location>
        <position position="155"/>
    </location>
    <ligand>
        <name>Na(+)</name>
        <dbReference type="ChEBI" id="CHEBI:29101"/>
        <label>1</label>
    </ligand>
</feature>
<evidence type="ECO:0000256" key="3">
    <source>
        <dbReference type="ARBA" id="ARBA00022448"/>
    </source>
</evidence>
<evidence type="ECO:0000256" key="1">
    <source>
        <dbReference type="ARBA" id="ARBA00004141"/>
    </source>
</evidence>
<feature type="transmembrane region" description="Helical" evidence="9">
    <location>
        <begin position="120"/>
        <end position="137"/>
    </location>
</feature>
<sequence>MEVKKSPRPFMLGLSLFFFRRRHSVLQITNGMNEPGDVRWPLAGTLLVAWILCYFCIWKGVKWTGKVVYFTALFPYFLLFVLLIRGVTLPGAMIGIKFYITPNLDKLGDSQVWIDAATQIFFSYGLGLGSLIALGSYNKYHNNVYKDALIVSCVNSGTSMFAGFVIFSVIGFMAHSQGKQIEEVATSGPGLAFLAYPSAVLQLPISPLWAVLFFLMIVMLGLDSQFCTLEGFITAVVDEYPRALRPRKELFIFGICFVSYIIGLSFVTQGGMYVFQLFEYYAASGFALLFLIFFEVVSISWSYGVTRYYEHLTDMIGYRPCVWWKICWVALTPAVCAGVFVFSLVQYRPLKYIDYEYPWWGQMFGWFLALSSMLCIPGYAAYLFYITPGDFRTKCKQLFRPDVDIETEIRARKHREGGPKLDSSATPV</sequence>
<evidence type="ECO:0000256" key="5">
    <source>
        <dbReference type="ARBA" id="ARBA00022847"/>
    </source>
</evidence>
<keyword evidence="8" id="KW-0479">Metal-binding</keyword>
<dbReference type="SUPFAM" id="SSF161070">
    <property type="entry name" value="SNF-like"/>
    <property type="match status" value="1"/>
</dbReference>
<dbReference type="GO" id="GO:0005332">
    <property type="term" value="F:gamma-aminobutyric acid:sodium:chloride symporter activity"/>
    <property type="evidence" value="ECO:0007669"/>
    <property type="project" value="TreeGrafter"/>
</dbReference>
<dbReference type="GO" id="GO:0046872">
    <property type="term" value="F:metal ion binding"/>
    <property type="evidence" value="ECO:0007669"/>
    <property type="project" value="UniProtKB-KW"/>
</dbReference>
<evidence type="ECO:0000256" key="7">
    <source>
        <dbReference type="ARBA" id="ARBA00023136"/>
    </source>
</evidence>
<dbReference type="InterPro" id="IPR037272">
    <property type="entry name" value="SNS_sf"/>
</dbReference>
<feature type="transmembrane region" description="Helical" evidence="9">
    <location>
        <begin position="364"/>
        <end position="386"/>
    </location>
</feature>
<feature type="binding site" evidence="8">
    <location>
        <position position="123"/>
    </location>
    <ligand>
        <name>Na(+)</name>
        <dbReference type="ChEBI" id="CHEBI:29101"/>
        <label>1</label>
    </ligand>
</feature>
<organism evidence="10 11">
    <name type="scientific">Tropilaelaps mercedesae</name>
    <dbReference type="NCBI Taxonomy" id="418985"/>
    <lineage>
        <taxon>Eukaryota</taxon>
        <taxon>Metazoa</taxon>
        <taxon>Ecdysozoa</taxon>
        <taxon>Arthropoda</taxon>
        <taxon>Chelicerata</taxon>
        <taxon>Arachnida</taxon>
        <taxon>Acari</taxon>
        <taxon>Parasitiformes</taxon>
        <taxon>Mesostigmata</taxon>
        <taxon>Gamasina</taxon>
        <taxon>Dermanyssoidea</taxon>
        <taxon>Laelapidae</taxon>
        <taxon>Tropilaelaps</taxon>
    </lineage>
</organism>
<keyword evidence="7 9" id="KW-0472">Membrane</keyword>
<dbReference type="STRING" id="418985.A0A1V9WYA3"/>
<keyword evidence="5" id="KW-0769">Symport</keyword>
<dbReference type="Proteomes" id="UP000192247">
    <property type="component" value="Unassembled WGS sequence"/>
</dbReference>
<feature type="transmembrane region" description="Helical" evidence="9">
    <location>
        <begin position="149"/>
        <end position="174"/>
    </location>
</feature>
<name>A0A1V9WYA3_9ACAR</name>
<evidence type="ECO:0000256" key="9">
    <source>
        <dbReference type="SAM" id="Phobius"/>
    </source>
</evidence>
<feature type="transmembrane region" description="Helical" evidence="9">
    <location>
        <begin position="194"/>
        <end position="222"/>
    </location>
</feature>
<dbReference type="GO" id="GO:0043005">
    <property type="term" value="C:neuron projection"/>
    <property type="evidence" value="ECO:0007669"/>
    <property type="project" value="TreeGrafter"/>
</dbReference>
<evidence type="ECO:0000313" key="10">
    <source>
        <dbReference type="EMBL" id="OQR66122.1"/>
    </source>
</evidence>
<dbReference type="EMBL" id="MNPL01033645">
    <property type="protein sequence ID" value="OQR66122.1"/>
    <property type="molecule type" value="Genomic_DNA"/>
</dbReference>
<dbReference type="PANTHER" id="PTHR11616">
    <property type="entry name" value="SODIUM/CHLORIDE DEPENDENT TRANSPORTER"/>
    <property type="match status" value="1"/>
</dbReference>
<dbReference type="OrthoDB" id="6581954at2759"/>
<evidence type="ECO:0000256" key="6">
    <source>
        <dbReference type="ARBA" id="ARBA00022989"/>
    </source>
</evidence>
<dbReference type="FunCoup" id="A0A1V9WYA3">
    <property type="interactions" value="80"/>
</dbReference>
<feature type="binding site" evidence="8">
    <location>
        <position position="223"/>
    </location>
    <ligand>
        <name>Na(+)</name>
        <dbReference type="ChEBI" id="CHEBI:29101"/>
        <label>1</label>
    </ligand>
</feature>
<reference evidence="10 11" key="1">
    <citation type="journal article" date="2017" name="Gigascience">
        <title>Draft genome of the honey bee ectoparasitic mite, Tropilaelaps mercedesae, is shaped by the parasitic life history.</title>
        <authorList>
            <person name="Dong X."/>
            <person name="Armstrong S.D."/>
            <person name="Xia D."/>
            <person name="Makepeace B.L."/>
            <person name="Darby A.C."/>
            <person name="Kadowaki T."/>
        </authorList>
    </citation>
    <scope>NUCLEOTIDE SEQUENCE [LARGE SCALE GENOMIC DNA]</scope>
    <source>
        <strain evidence="10">Wuxi-XJTLU</strain>
    </source>
</reference>
<dbReference type="AlphaFoldDB" id="A0A1V9WYA3"/>
<feature type="transmembrane region" description="Helical" evidence="9">
    <location>
        <begin position="73"/>
        <end position="100"/>
    </location>
</feature>
<proteinExistence type="inferred from homology"/>
<dbReference type="PROSITE" id="PS50267">
    <property type="entry name" value="NA_NEUROTRAN_SYMP_3"/>
    <property type="match status" value="1"/>
</dbReference>
<keyword evidence="4 9" id="KW-0812">Transmembrane</keyword>
<feature type="binding site" evidence="8">
    <location>
        <position position="220"/>
    </location>
    <ligand>
        <name>Na(+)</name>
        <dbReference type="ChEBI" id="CHEBI:29101"/>
        <label>1</label>
    </ligand>
</feature>
<dbReference type="PRINTS" id="PR00176">
    <property type="entry name" value="NANEUSMPORT"/>
</dbReference>
<comment type="subcellular location">
    <subcellularLocation>
        <location evidence="1">Membrane</location>
        <topology evidence="1">Multi-pass membrane protein</topology>
    </subcellularLocation>
</comment>
<keyword evidence="6 9" id="KW-1133">Transmembrane helix</keyword>
<keyword evidence="8" id="KW-0915">Sodium</keyword>
<feature type="transmembrane region" description="Helical" evidence="9">
    <location>
        <begin position="40"/>
        <end position="61"/>
    </location>
</feature>
<feature type="transmembrane region" description="Helical" evidence="9">
    <location>
        <begin position="322"/>
        <end position="344"/>
    </location>
</feature>
<dbReference type="Pfam" id="PF00209">
    <property type="entry name" value="SNF"/>
    <property type="match status" value="1"/>
</dbReference>
<feature type="transmembrane region" description="Helical" evidence="9">
    <location>
        <begin position="250"/>
        <end position="268"/>
    </location>
</feature>
<keyword evidence="3" id="KW-0813">Transport</keyword>
<protein>
    <submittedName>
        <fullName evidence="10">Sodium-and chloride-dependent GABA transporter 1-like</fullName>
    </submittedName>
</protein>
<evidence type="ECO:0000256" key="4">
    <source>
        <dbReference type="ARBA" id="ARBA00022692"/>
    </source>
</evidence>
<evidence type="ECO:0000256" key="2">
    <source>
        <dbReference type="ARBA" id="ARBA00006459"/>
    </source>
</evidence>
<accession>A0A1V9WYA3</accession>
<comment type="caution">
    <text evidence="10">The sequence shown here is derived from an EMBL/GenBank/DDBJ whole genome shotgun (WGS) entry which is preliminary data.</text>
</comment>
<dbReference type="GO" id="GO:0005886">
    <property type="term" value="C:plasma membrane"/>
    <property type="evidence" value="ECO:0007669"/>
    <property type="project" value="TreeGrafter"/>
</dbReference>
<gene>
    <name evidence="10" type="ORF">BIW11_14360</name>
</gene>
<evidence type="ECO:0000256" key="8">
    <source>
        <dbReference type="PIRSR" id="PIRSR600175-1"/>
    </source>
</evidence>
<feature type="transmembrane region" description="Helical" evidence="9">
    <location>
        <begin position="280"/>
        <end position="301"/>
    </location>
</feature>
<feature type="binding site" evidence="8">
    <location>
        <position position="224"/>
    </location>
    <ligand>
        <name>Na(+)</name>
        <dbReference type="ChEBI" id="CHEBI:29101"/>
        <label>1</label>
    </ligand>
</feature>
<dbReference type="InParanoid" id="A0A1V9WYA3"/>
<dbReference type="InterPro" id="IPR000175">
    <property type="entry name" value="Na/ntran_symport"/>
</dbReference>
<keyword evidence="11" id="KW-1185">Reference proteome</keyword>
<evidence type="ECO:0000313" key="11">
    <source>
        <dbReference type="Proteomes" id="UP000192247"/>
    </source>
</evidence>
<comment type="similarity">
    <text evidence="2">Belongs to the sodium:neurotransmitter symporter (SNF) (TC 2.A.22) family.</text>
</comment>
<dbReference type="PANTHER" id="PTHR11616:SF265">
    <property type="entry name" value="TRANSPORTER"/>
    <property type="match status" value="1"/>
</dbReference>